<dbReference type="GO" id="GO:0046872">
    <property type="term" value="F:metal ion binding"/>
    <property type="evidence" value="ECO:0007669"/>
    <property type="project" value="UniProtKB-KW"/>
</dbReference>
<evidence type="ECO:0000313" key="7">
    <source>
        <dbReference type="EMBL" id="AKU97581.1"/>
    </source>
</evidence>
<dbReference type="EMBL" id="CP012333">
    <property type="protein sequence ID" value="AKU97581.1"/>
    <property type="molecule type" value="Genomic_DNA"/>
</dbReference>
<dbReference type="KEGG" id="llu:AKJ09_04245"/>
<gene>
    <name evidence="7" type="ORF">AKJ09_04245</name>
</gene>
<organism evidence="7 8">
    <name type="scientific">Labilithrix luteola</name>
    <dbReference type="NCBI Taxonomy" id="1391654"/>
    <lineage>
        <taxon>Bacteria</taxon>
        <taxon>Pseudomonadati</taxon>
        <taxon>Myxococcota</taxon>
        <taxon>Polyangia</taxon>
        <taxon>Polyangiales</taxon>
        <taxon>Labilitrichaceae</taxon>
        <taxon>Labilithrix</taxon>
    </lineage>
</organism>
<keyword evidence="3" id="KW-0408">Iron</keyword>
<dbReference type="InterPro" id="IPR036909">
    <property type="entry name" value="Cyt_c-like_dom_sf"/>
</dbReference>
<dbReference type="GO" id="GO:0020037">
    <property type="term" value="F:heme binding"/>
    <property type="evidence" value="ECO:0007669"/>
    <property type="project" value="InterPro"/>
</dbReference>
<dbReference type="PATRIC" id="fig|1391654.3.peg.4301"/>
<feature type="chain" id="PRO_5005466458" description="Cytochrome c domain-containing protein" evidence="5">
    <location>
        <begin position="23"/>
        <end position="252"/>
    </location>
</feature>
<feature type="region of interest" description="Disordered" evidence="4">
    <location>
        <begin position="98"/>
        <end position="132"/>
    </location>
</feature>
<dbReference type="STRING" id="1391654.AKJ09_04245"/>
<sequence>MRIPSKVVAVALVLGFASVAVADGPRPAHVVPASPDGDLVVALCDGETSAVVRGVKPGQILSRDRAQSVSDELMNEWKKKNPGAGADWDKETLVAQNVKQPSPTSAPRPADSAQGGGAALMPAAGASAQQPRVQGGHTYGAYTTRDEQIWAASTKAFVDSGDKIFHDPKAFGGTIGVSCDMCHPNAANTHPETYPKFQVQLGKVALLRDMINWCIENPARGKPLADDDPRMKAMESYILAQRKGYKLDFGKH</sequence>
<reference evidence="7 8" key="1">
    <citation type="submission" date="2015-08" db="EMBL/GenBank/DDBJ databases">
        <authorList>
            <person name="Babu N.S."/>
            <person name="Beckwith C.J."/>
            <person name="Beseler K.G."/>
            <person name="Brison A."/>
            <person name="Carone J.V."/>
            <person name="Caskin T.P."/>
            <person name="Diamond M."/>
            <person name="Durham M.E."/>
            <person name="Foxe J.M."/>
            <person name="Go M."/>
            <person name="Henderson B.A."/>
            <person name="Jones I.B."/>
            <person name="McGettigan J.A."/>
            <person name="Micheletti S.J."/>
            <person name="Nasrallah M.E."/>
            <person name="Ortiz D."/>
            <person name="Piller C.R."/>
            <person name="Privatt S.R."/>
            <person name="Schneider S.L."/>
            <person name="Sharp S."/>
            <person name="Smith T.C."/>
            <person name="Stanton J.D."/>
            <person name="Ullery H.E."/>
            <person name="Wilson R.J."/>
            <person name="Serrano M.G."/>
            <person name="Buck G."/>
            <person name="Lee V."/>
            <person name="Wang Y."/>
            <person name="Carvalho R."/>
            <person name="Voegtly L."/>
            <person name="Shi R."/>
            <person name="Duckworth R."/>
            <person name="Johnson A."/>
            <person name="Loviza R."/>
            <person name="Walstead R."/>
            <person name="Shah Z."/>
            <person name="Kiflezghi M."/>
            <person name="Wade K."/>
            <person name="Ball S.L."/>
            <person name="Bradley K.W."/>
            <person name="Asai D.J."/>
            <person name="Bowman C.A."/>
            <person name="Russell D.A."/>
            <person name="Pope W.H."/>
            <person name="Jacobs-Sera D."/>
            <person name="Hendrix R.W."/>
            <person name="Hatfull G.F."/>
        </authorList>
    </citation>
    <scope>NUCLEOTIDE SEQUENCE [LARGE SCALE GENOMIC DNA]</scope>
    <source>
        <strain evidence="7 8">DSM 27648</strain>
    </source>
</reference>
<keyword evidence="8" id="KW-1185">Reference proteome</keyword>
<feature type="signal peptide" evidence="5">
    <location>
        <begin position="1"/>
        <end position="22"/>
    </location>
</feature>
<accession>A0A0K1PW07</accession>
<keyword evidence="2" id="KW-0479">Metal-binding</keyword>
<dbReference type="AlphaFoldDB" id="A0A0K1PW07"/>
<evidence type="ECO:0000313" key="8">
    <source>
        <dbReference type="Proteomes" id="UP000064967"/>
    </source>
</evidence>
<name>A0A0K1PW07_9BACT</name>
<dbReference type="Pfam" id="PF21342">
    <property type="entry name" value="SoxA-TsdA_cyt-c"/>
    <property type="match status" value="1"/>
</dbReference>
<keyword evidence="5" id="KW-0732">Signal</keyword>
<feature type="domain" description="Cytochrome c" evidence="6">
    <location>
        <begin position="173"/>
        <end position="246"/>
    </location>
</feature>
<dbReference type="RefSeq" id="WP_240488530.1">
    <property type="nucleotide sequence ID" value="NZ_CP012333.1"/>
</dbReference>
<dbReference type="SUPFAM" id="SSF46626">
    <property type="entry name" value="Cytochrome c"/>
    <property type="match status" value="1"/>
</dbReference>
<keyword evidence="1" id="KW-0349">Heme</keyword>
<dbReference type="InterPro" id="IPR009056">
    <property type="entry name" value="Cyt_c-like_dom"/>
</dbReference>
<evidence type="ECO:0000256" key="3">
    <source>
        <dbReference type="ARBA" id="ARBA00023004"/>
    </source>
</evidence>
<protein>
    <recommendedName>
        <fullName evidence="6">Cytochrome c domain-containing protein</fullName>
    </recommendedName>
</protein>
<dbReference type="Proteomes" id="UP000064967">
    <property type="component" value="Chromosome"/>
</dbReference>
<evidence type="ECO:0000256" key="1">
    <source>
        <dbReference type="ARBA" id="ARBA00022617"/>
    </source>
</evidence>
<feature type="compositionally biased region" description="Low complexity" evidence="4">
    <location>
        <begin position="119"/>
        <end position="130"/>
    </location>
</feature>
<evidence type="ECO:0000256" key="2">
    <source>
        <dbReference type="ARBA" id="ARBA00022723"/>
    </source>
</evidence>
<dbReference type="Gene3D" id="1.10.760.10">
    <property type="entry name" value="Cytochrome c-like domain"/>
    <property type="match status" value="1"/>
</dbReference>
<evidence type="ECO:0000259" key="6">
    <source>
        <dbReference type="Pfam" id="PF21342"/>
    </source>
</evidence>
<dbReference type="GO" id="GO:0009055">
    <property type="term" value="F:electron transfer activity"/>
    <property type="evidence" value="ECO:0007669"/>
    <property type="project" value="InterPro"/>
</dbReference>
<proteinExistence type="predicted"/>
<evidence type="ECO:0000256" key="5">
    <source>
        <dbReference type="SAM" id="SignalP"/>
    </source>
</evidence>
<evidence type="ECO:0000256" key="4">
    <source>
        <dbReference type="SAM" id="MobiDB-lite"/>
    </source>
</evidence>